<evidence type="ECO:0000313" key="2">
    <source>
        <dbReference type="EMBL" id="MBE8712112.1"/>
    </source>
</evidence>
<organism evidence="2 3">
    <name type="scientific">Sphingobacterium hungaricum</name>
    <dbReference type="NCBI Taxonomy" id="2082723"/>
    <lineage>
        <taxon>Bacteria</taxon>
        <taxon>Pseudomonadati</taxon>
        <taxon>Bacteroidota</taxon>
        <taxon>Sphingobacteriia</taxon>
        <taxon>Sphingobacteriales</taxon>
        <taxon>Sphingobacteriaceae</taxon>
        <taxon>Sphingobacterium</taxon>
    </lineage>
</organism>
<evidence type="ECO:0008006" key="4">
    <source>
        <dbReference type="Google" id="ProtNLM"/>
    </source>
</evidence>
<keyword evidence="3" id="KW-1185">Reference proteome</keyword>
<dbReference type="AlphaFoldDB" id="A0A928UWM1"/>
<evidence type="ECO:0000313" key="3">
    <source>
        <dbReference type="Proteomes" id="UP000616201"/>
    </source>
</evidence>
<name>A0A928UWM1_9SPHI</name>
<dbReference type="EMBL" id="PRDK01000001">
    <property type="protein sequence ID" value="MBE8712112.1"/>
    <property type="molecule type" value="Genomic_DNA"/>
</dbReference>
<proteinExistence type="predicted"/>
<dbReference type="Proteomes" id="UP000616201">
    <property type="component" value="Unassembled WGS sequence"/>
</dbReference>
<sequence>MIPILKISGVILIIAGFIFTLKPDLVTKFRTSIDAYQMIEKRVPWALLIGLGLFLLFYTNWTSWGLGIVAFLFALTLGIIIARLTGLLIDGFFVKQIWWLLIELAVLFLFGFLYWKQKH</sequence>
<gene>
    <name evidence="2" type="ORF">C4F49_00260</name>
</gene>
<comment type="caution">
    <text evidence="2">The sequence shown here is derived from an EMBL/GenBank/DDBJ whole genome shotgun (WGS) entry which is preliminary data.</text>
</comment>
<feature type="transmembrane region" description="Helical" evidence="1">
    <location>
        <begin position="42"/>
        <end position="58"/>
    </location>
</feature>
<keyword evidence="1" id="KW-0812">Transmembrane</keyword>
<dbReference type="RefSeq" id="WP_196934457.1">
    <property type="nucleotide sequence ID" value="NZ_MU158698.1"/>
</dbReference>
<evidence type="ECO:0000256" key="1">
    <source>
        <dbReference type="SAM" id="Phobius"/>
    </source>
</evidence>
<protein>
    <recommendedName>
        <fullName evidence="4">DUF4345 domain-containing protein</fullName>
    </recommendedName>
</protein>
<keyword evidence="1" id="KW-0472">Membrane</keyword>
<feature type="transmembrane region" description="Helical" evidence="1">
    <location>
        <begin position="97"/>
        <end position="115"/>
    </location>
</feature>
<keyword evidence="1" id="KW-1133">Transmembrane helix</keyword>
<accession>A0A928UWM1</accession>
<feature type="transmembrane region" description="Helical" evidence="1">
    <location>
        <begin position="64"/>
        <end position="85"/>
    </location>
</feature>
<feature type="transmembrane region" description="Helical" evidence="1">
    <location>
        <begin position="6"/>
        <end position="21"/>
    </location>
</feature>
<reference evidence="2" key="1">
    <citation type="submission" date="2018-02" db="EMBL/GenBank/DDBJ databases">
        <authorList>
            <person name="Vasarhelyi B.M."/>
            <person name="Deshmukh S."/>
            <person name="Balint B."/>
            <person name="Kukolya J."/>
        </authorList>
    </citation>
    <scope>NUCLEOTIDE SEQUENCE</scope>
    <source>
        <strain evidence="2">KB22</strain>
    </source>
</reference>